<dbReference type="SUPFAM" id="SSF118290">
    <property type="entry name" value="WRKY DNA-binding domain"/>
    <property type="match status" value="1"/>
</dbReference>
<evidence type="ECO:0000256" key="3">
    <source>
        <dbReference type="ARBA" id="ARBA00023125"/>
    </source>
</evidence>
<gene>
    <name evidence="8" type="ORF">SASPL_122681</name>
</gene>
<dbReference type="Gene3D" id="2.20.25.80">
    <property type="entry name" value="WRKY domain"/>
    <property type="match status" value="1"/>
</dbReference>
<keyword evidence="2" id="KW-0805">Transcription regulation</keyword>
<dbReference type="GO" id="GO:0003700">
    <property type="term" value="F:DNA-binding transcription factor activity"/>
    <property type="evidence" value="ECO:0007669"/>
    <property type="project" value="InterPro"/>
</dbReference>
<protein>
    <recommendedName>
        <fullName evidence="7">WRKY domain-containing protein</fullName>
    </recommendedName>
</protein>
<dbReference type="EMBL" id="PNBA02000008">
    <property type="protein sequence ID" value="KAG6415275.1"/>
    <property type="molecule type" value="Genomic_DNA"/>
</dbReference>
<evidence type="ECO:0000313" key="8">
    <source>
        <dbReference type="EMBL" id="KAG6415275.1"/>
    </source>
</evidence>
<dbReference type="GO" id="GO:0043565">
    <property type="term" value="F:sequence-specific DNA binding"/>
    <property type="evidence" value="ECO:0007669"/>
    <property type="project" value="InterPro"/>
</dbReference>
<comment type="subcellular location">
    <subcellularLocation>
        <location evidence="1">Nucleus</location>
    </subcellularLocation>
</comment>
<dbReference type="PANTHER" id="PTHR31221">
    <property type="entry name" value="WRKY TRANSCRIPTION FACTOR PROTEIN 1-RELATED"/>
    <property type="match status" value="1"/>
</dbReference>
<evidence type="ECO:0000256" key="5">
    <source>
        <dbReference type="ARBA" id="ARBA00023242"/>
    </source>
</evidence>
<evidence type="ECO:0000256" key="1">
    <source>
        <dbReference type="ARBA" id="ARBA00004123"/>
    </source>
</evidence>
<dbReference type="InterPro" id="IPR036576">
    <property type="entry name" value="WRKY_dom_sf"/>
</dbReference>
<keyword evidence="4" id="KW-0804">Transcription</keyword>
<dbReference type="PANTHER" id="PTHR31221:SF358">
    <property type="entry name" value="WRKY TRANSCRIPTION FACTOR 71"/>
    <property type="match status" value="1"/>
</dbReference>
<reference evidence="8" key="1">
    <citation type="submission" date="2018-01" db="EMBL/GenBank/DDBJ databases">
        <authorList>
            <person name="Mao J.F."/>
        </authorList>
    </citation>
    <scope>NUCLEOTIDE SEQUENCE</scope>
    <source>
        <strain evidence="8">Huo1</strain>
        <tissue evidence="8">Leaf</tissue>
    </source>
</reference>
<dbReference type="Pfam" id="PF03106">
    <property type="entry name" value="WRKY"/>
    <property type="match status" value="1"/>
</dbReference>
<sequence>MEDPFPSFWDHYASSGCTFAEMLDCADEKSNSLGFMELLNMHDSAAFQEEDHPNPNSKLQESLNAPQTPNCSSISEVDHLEDGYRWRKYGQKAVKNSPFPRSYYRCTNPTCNVKKRVERSCTDPTIVVTTYEGQHTHPSPQSQRLLAPPPHPGFSAAQPNIQHQLINYSLLANGYMGGGGGGAKQLSFSSQPPALMANNGLLQDIVPWPAAKREEEEH</sequence>
<dbReference type="GO" id="GO:0005634">
    <property type="term" value="C:nucleus"/>
    <property type="evidence" value="ECO:0007669"/>
    <property type="project" value="UniProtKB-SubCell"/>
</dbReference>
<name>A0A8X8XIV8_SALSN</name>
<dbReference type="FunFam" id="2.20.25.80:FF:000003">
    <property type="entry name" value="WRKY transcription factor 57"/>
    <property type="match status" value="1"/>
</dbReference>
<feature type="domain" description="WRKY" evidence="7">
    <location>
        <begin position="75"/>
        <end position="140"/>
    </location>
</feature>
<keyword evidence="5" id="KW-0539">Nucleus</keyword>
<accession>A0A8X8XIV8</accession>
<reference evidence="8" key="2">
    <citation type="submission" date="2020-08" db="EMBL/GenBank/DDBJ databases">
        <title>Plant Genome Project.</title>
        <authorList>
            <person name="Zhang R.-G."/>
        </authorList>
    </citation>
    <scope>NUCLEOTIDE SEQUENCE</scope>
    <source>
        <strain evidence="8">Huo1</strain>
        <tissue evidence="8">Leaf</tissue>
    </source>
</reference>
<feature type="region of interest" description="Disordered" evidence="6">
    <location>
        <begin position="48"/>
        <end position="72"/>
    </location>
</feature>
<evidence type="ECO:0000256" key="6">
    <source>
        <dbReference type="SAM" id="MobiDB-lite"/>
    </source>
</evidence>
<dbReference type="InterPro" id="IPR003657">
    <property type="entry name" value="WRKY_dom"/>
</dbReference>
<dbReference type="SMART" id="SM00774">
    <property type="entry name" value="WRKY"/>
    <property type="match status" value="1"/>
</dbReference>
<evidence type="ECO:0000256" key="4">
    <source>
        <dbReference type="ARBA" id="ARBA00023163"/>
    </source>
</evidence>
<dbReference type="InterPro" id="IPR044810">
    <property type="entry name" value="WRKY_plant"/>
</dbReference>
<feature type="compositionally biased region" description="Polar residues" evidence="6">
    <location>
        <begin position="54"/>
        <end position="72"/>
    </location>
</feature>
<organism evidence="8">
    <name type="scientific">Salvia splendens</name>
    <name type="common">Scarlet sage</name>
    <dbReference type="NCBI Taxonomy" id="180675"/>
    <lineage>
        <taxon>Eukaryota</taxon>
        <taxon>Viridiplantae</taxon>
        <taxon>Streptophyta</taxon>
        <taxon>Embryophyta</taxon>
        <taxon>Tracheophyta</taxon>
        <taxon>Spermatophyta</taxon>
        <taxon>Magnoliopsida</taxon>
        <taxon>eudicotyledons</taxon>
        <taxon>Gunneridae</taxon>
        <taxon>Pentapetalae</taxon>
        <taxon>asterids</taxon>
        <taxon>lamiids</taxon>
        <taxon>Lamiales</taxon>
        <taxon>Lamiaceae</taxon>
        <taxon>Nepetoideae</taxon>
        <taxon>Mentheae</taxon>
        <taxon>Salviinae</taxon>
        <taxon>Salvia</taxon>
        <taxon>Salvia subgen. Calosphace</taxon>
        <taxon>core Calosphace</taxon>
    </lineage>
</organism>
<evidence type="ECO:0000259" key="7">
    <source>
        <dbReference type="PROSITE" id="PS50811"/>
    </source>
</evidence>
<proteinExistence type="predicted"/>
<comment type="caution">
    <text evidence="8">The sequence shown here is derived from an EMBL/GenBank/DDBJ whole genome shotgun (WGS) entry which is preliminary data.</text>
</comment>
<dbReference type="PROSITE" id="PS50811">
    <property type="entry name" value="WRKY"/>
    <property type="match status" value="1"/>
</dbReference>
<keyword evidence="3" id="KW-0238">DNA-binding</keyword>
<dbReference type="AlphaFoldDB" id="A0A8X8XIV8"/>
<evidence type="ECO:0000256" key="2">
    <source>
        <dbReference type="ARBA" id="ARBA00023015"/>
    </source>
</evidence>
<dbReference type="Proteomes" id="UP000298416">
    <property type="component" value="Unassembled WGS sequence"/>
</dbReference>
<evidence type="ECO:0000313" key="9">
    <source>
        <dbReference type="Proteomes" id="UP000298416"/>
    </source>
</evidence>
<keyword evidence="9" id="KW-1185">Reference proteome</keyword>